<keyword evidence="4" id="KW-0813">Transport</keyword>
<evidence type="ECO:0000313" key="13">
    <source>
        <dbReference type="Proteomes" id="UP000593719"/>
    </source>
</evidence>
<accession>A0A7M1B432</accession>
<dbReference type="RefSeq" id="WP_193150615.1">
    <property type="nucleotide sequence ID" value="NZ_CP041235.1"/>
</dbReference>
<evidence type="ECO:0000256" key="1">
    <source>
        <dbReference type="ARBA" id="ARBA00004413"/>
    </source>
</evidence>
<evidence type="ECO:0000256" key="6">
    <source>
        <dbReference type="ARBA" id="ARBA00022500"/>
    </source>
</evidence>
<dbReference type="InterPro" id="IPR012823">
    <property type="entry name" value="Flagell_FliJ"/>
</dbReference>
<evidence type="ECO:0000256" key="5">
    <source>
        <dbReference type="ARBA" id="ARBA00022475"/>
    </source>
</evidence>
<dbReference type="GO" id="GO:0015031">
    <property type="term" value="P:protein transport"/>
    <property type="evidence" value="ECO:0007669"/>
    <property type="project" value="UniProtKB-KW"/>
</dbReference>
<keyword evidence="8" id="KW-0653">Protein transport</keyword>
<evidence type="ECO:0000313" key="12">
    <source>
        <dbReference type="EMBL" id="QOP44481.1"/>
    </source>
</evidence>
<evidence type="ECO:0000256" key="4">
    <source>
        <dbReference type="ARBA" id="ARBA00022448"/>
    </source>
</evidence>
<evidence type="ECO:0000256" key="9">
    <source>
        <dbReference type="ARBA" id="ARBA00023136"/>
    </source>
</evidence>
<feature type="coiled-coil region" evidence="11">
    <location>
        <begin position="16"/>
        <end position="47"/>
    </location>
</feature>
<gene>
    <name evidence="12" type="ORF">FJR45_11185</name>
</gene>
<reference evidence="12 13" key="1">
    <citation type="submission" date="2019-06" db="EMBL/GenBank/DDBJ databases">
        <title>Sulfurimonas gotlandica sp. nov., a chemoautotrophic and psychrotolerant epsilonproteobacterium isolated from a pelagic redoxcline, and an emended description of the genus Sulfurimonas.</title>
        <authorList>
            <person name="Wang S."/>
            <person name="Jiang L."/>
            <person name="Shao Z."/>
        </authorList>
    </citation>
    <scope>NUCLEOTIDE SEQUENCE [LARGE SCALE GENOMIC DNA]</scope>
    <source>
        <strain evidence="12 13">S2-6</strain>
    </source>
</reference>
<dbReference type="GO" id="GO:0071973">
    <property type="term" value="P:bacterial-type flagellum-dependent cell motility"/>
    <property type="evidence" value="ECO:0007669"/>
    <property type="project" value="InterPro"/>
</dbReference>
<evidence type="ECO:0000256" key="2">
    <source>
        <dbReference type="ARBA" id="ARBA00010004"/>
    </source>
</evidence>
<keyword evidence="5" id="KW-1003">Cell membrane</keyword>
<dbReference type="KEGG" id="ssei:FJR45_11185"/>
<dbReference type="GO" id="GO:0006935">
    <property type="term" value="P:chemotaxis"/>
    <property type="evidence" value="ECO:0007669"/>
    <property type="project" value="UniProtKB-KW"/>
</dbReference>
<evidence type="ECO:0000256" key="8">
    <source>
        <dbReference type="ARBA" id="ARBA00022927"/>
    </source>
</evidence>
<dbReference type="InterPro" id="IPR053716">
    <property type="entry name" value="Flag_assembly_chemotaxis_eff"/>
</dbReference>
<protein>
    <recommendedName>
        <fullName evidence="3">Flagellar FliJ protein</fullName>
    </recommendedName>
</protein>
<sequence length="142" mass="16520">MKTRFTSLVHVKKNIMQKSERVLQETNTNLQKAKKALEDSLAFLQEISLPSHGKIAEFMAGRALLDAQRAVIQHNQAWLQYAKNEVEQAKEALKKNMIEYEKYKYLEYEEIQKALKKIKIKEAKDLDEIALMTYTNKSEEAS</sequence>
<keyword evidence="7" id="KW-1005">Bacterial flagellum biogenesis</keyword>
<name>A0A7M1B432_9BACT</name>
<comment type="subcellular location">
    <subcellularLocation>
        <location evidence="1">Cell membrane</location>
        <topology evidence="1">Peripheral membrane protein</topology>
        <orientation evidence="1">Cytoplasmic side</orientation>
    </subcellularLocation>
</comment>
<keyword evidence="13" id="KW-1185">Reference proteome</keyword>
<comment type="similarity">
    <text evidence="2">Belongs to the FliJ family.</text>
</comment>
<dbReference type="GO" id="GO:0005886">
    <property type="term" value="C:plasma membrane"/>
    <property type="evidence" value="ECO:0007669"/>
    <property type="project" value="UniProtKB-SubCell"/>
</dbReference>
<evidence type="ECO:0000256" key="10">
    <source>
        <dbReference type="ARBA" id="ARBA00023225"/>
    </source>
</evidence>
<dbReference type="Proteomes" id="UP000593719">
    <property type="component" value="Chromosome"/>
</dbReference>
<proteinExistence type="inferred from homology"/>
<organism evidence="12 13">
    <name type="scientific">Sulfurimonas sediminis</name>
    <dbReference type="NCBI Taxonomy" id="2590020"/>
    <lineage>
        <taxon>Bacteria</taxon>
        <taxon>Pseudomonadati</taxon>
        <taxon>Campylobacterota</taxon>
        <taxon>Epsilonproteobacteria</taxon>
        <taxon>Campylobacterales</taxon>
        <taxon>Sulfurimonadaceae</taxon>
        <taxon>Sulfurimonas</taxon>
    </lineage>
</organism>
<keyword evidence="9" id="KW-0472">Membrane</keyword>
<dbReference type="GO" id="GO:0009288">
    <property type="term" value="C:bacterial-type flagellum"/>
    <property type="evidence" value="ECO:0007669"/>
    <property type="project" value="InterPro"/>
</dbReference>
<dbReference type="Gene3D" id="1.10.287.1700">
    <property type="match status" value="1"/>
</dbReference>
<dbReference type="GO" id="GO:0044781">
    <property type="term" value="P:bacterial-type flagellum organization"/>
    <property type="evidence" value="ECO:0007669"/>
    <property type="project" value="UniProtKB-KW"/>
</dbReference>
<dbReference type="Pfam" id="PF02050">
    <property type="entry name" value="FliJ"/>
    <property type="match status" value="1"/>
</dbReference>
<keyword evidence="11" id="KW-0175">Coiled coil</keyword>
<keyword evidence="10" id="KW-1006">Bacterial flagellum protein export</keyword>
<evidence type="ECO:0000256" key="7">
    <source>
        <dbReference type="ARBA" id="ARBA00022795"/>
    </source>
</evidence>
<dbReference type="EMBL" id="CP041235">
    <property type="protein sequence ID" value="QOP44481.1"/>
    <property type="molecule type" value="Genomic_DNA"/>
</dbReference>
<evidence type="ECO:0000256" key="11">
    <source>
        <dbReference type="SAM" id="Coils"/>
    </source>
</evidence>
<evidence type="ECO:0000256" key="3">
    <source>
        <dbReference type="ARBA" id="ARBA00020392"/>
    </source>
</evidence>
<keyword evidence="6" id="KW-0145">Chemotaxis</keyword>
<dbReference type="AlphaFoldDB" id="A0A7M1B432"/>